<dbReference type="RefSeq" id="WP_229988057.1">
    <property type="nucleotide sequence ID" value="NZ_JAJJMO010000001.1"/>
</dbReference>
<dbReference type="PROSITE" id="PS50005">
    <property type="entry name" value="TPR"/>
    <property type="match status" value="1"/>
</dbReference>
<dbReference type="InterPro" id="IPR050482">
    <property type="entry name" value="Sensor_HK_TwoCompSys"/>
</dbReference>
<evidence type="ECO:0000256" key="7">
    <source>
        <dbReference type="SAM" id="Phobius"/>
    </source>
</evidence>
<dbReference type="SMART" id="SM00028">
    <property type="entry name" value="TPR"/>
    <property type="match status" value="2"/>
</dbReference>
<name>A0ABS8MS03_9FLAO</name>
<dbReference type="Pfam" id="PF02518">
    <property type="entry name" value="HATPase_c"/>
    <property type="match status" value="1"/>
</dbReference>
<dbReference type="PANTHER" id="PTHR24421:SF10">
    <property type="entry name" value="NITRATE_NITRITE SENSOR PROTEIN NARQ"/>
    <property type="match status" value="1"/>
</dbReference>
<gene>
    <name evidence="9" type="ORF">LNQ49_07560</name>
</gene>
<evidence type="ECO:0000256" key="5">
    <source>
        <dbReference type="ARBA" id="ARBA00023012"/>
    </source>
</evidence>
<dbReference type="InterPro" id="IPR036890">
    <property type="entry name" value="HATPase_C_sf"/>
</dbReference>
<dbReference type="Gene3D" id="3.30.565.10">
    <property type="entry name" value="Histidine kinase-like ATPase, C-terminal domain"/>
    <property type="match status" value="1"/>
</dbReference>
<feature type="transmembrane region" description="Helical" evidence="7">
    <location>
        <begin position="348"/>
        <end position="368"/>
    </location>
</feature>
<protein>
    <recommendedName>
        <fullName evidence="2">histidine kinase</fullName>
        <ecNumber evidence="2">2.7.13.3</ecNumber>
    </recommendedName>
</protein>
<organism evidence="9 10">
    <name type="scientific">Flavobacterium pisciphilum</name>
    <dbReference type="NCBI Taxonomy" id="2893755"/>
    <lineage>
        <taxon>Bacteria</taxon>
        <taxon>Pseudomonadati</taxon>
        <taxon>Bacteroidota</taxon>
        <taxon>Flavobacteriia</taxon>
        <taxon>Flavobacteriales</taxon>
        <taxon>Flavobacteriaceae</taxon>
        <taxon>Flavobacterium</taxon>
    </lineage>
</organism>
<comment type="caution">
    <text evidence="9">The sequence shown here is derived from an EMBL/GenBank/DDBJ whole genome shotgun (WGS) entry which is preliminary data.</text>
</comment>
<dbReference type="InterPro" id="IPR019734">
    <property type="entry name" value="TPR_rpt"/>
</dbReference>
<evidence type="ECO:0000256" key="2">
    <source>
        <dbReference type="ARBA" id="ARBA00012438"/>
    </source>
</evidence>
<dbReference type="EC" id="2.7.13.3" evidence="2"/>
<keyword evidence="7" id="KW-1133">Transmembrane helix</keyword>
<dbReference type="PROSITE" id="PS51257">
    <property type="entry name" value="PROKAR_LIPOPROTEIN"/>
    <property type="match status" value="1"/>
</dbReference>
<evidence type="ECO:0000256" key="4">
    <source>
        <dbReference type="ARBA" id="ARBA00022777"/>
    </source>
</evidence>
<comment type="catalytic activity">
    <reaction evidence="1">
        <text>ATP + protein L-histidine = ADP + protein N-phospho-L-histidine.</text>
        <dbReference type="EC" id="2.7.13.3"/>
    </reaction>
</comment>
<keyword evidence="5" id="KW-0902">Two-component regulatory system</keyword>
<dbReference type="Proteomes" id="UP001430919">
    <property type="component" value="Unassembled WGS sequence"/>
</dbReference>
<keyword evidence="10" id="KW-1185">Reference proteome</keyword>
<dbReference type="SUPFAM" id="SSF48452">
    <property type="entry name" value="TPR-like"/>
    <property type="match status" value="2"/>
</dbReference>
<dbReference type="CDD" id="cd16917">
    <property type="entry name" value="HATPase_UhpB-NarQ-NarX-like"/>
    <property type="match status" value="1"/>
</dbReference>
<reference evidence="9" key="1">
    <citation type="submission" date="2021-11" db="EMBL/GenBank/DDBJ databases">
        <title>Description of novel Flavobacterium species.</title>
        <authorList>
            <person name="Saticioglu I.B."/>
            <person name="Ay H."/>
            <person name="Altun S."/>
            <person name="Duman M."/>
        </authorList>
    </citation>
    <scope>NUCLEOTIDE SEQUENCE</scope>
    <source>
        <strain evidence="9">F-65</strain>
    </source>
</reference>
<accession>A0ABS8MS03</accession>
<keyword evidence="6" id="KW-0802">TPR repeat</keyword>
<dbReference type="PANTHER" id="PTHR24421">
    <property type="entry name" value="NITRATE/NITRITE SENSOR PROTEIN NARX-RELATED"/>
    <property type="match status" value="1"/>
</dbReference>
<dbReference type="SUPFAM" id="SSF55874">
    <property type="entry name" value="ATPase domain of HSP90 chaperone/DNA topoisomerase II/histidine kinase"/>
    <property type="match status" value="1"/>
</dbReference>
<dbReference type="Gene3D" id="1.25.40.10">
    <property type="entry name" value="Tetratricopeptide repeat domain"/>
    <property type="match status" value="2"/>
</dbReference>
<keyword evidence="7" id="KW-0472">Membrane</keyword>
<proteinExistence type="predicted"/>
<dbReference type="Pfam" id="PF13424">
    <property type="entry name" value="TPR_12"/>
    <property type="match status" value="1"/>
</dbReference>
<keyword evidence="4" id="KW-0418">Kinase</keyword>
<evidence type="ECO:0000259" key="8">
    <source>
        <dbReference type="Pfam" id="PF02518"/>
    </source>
</evidence>
<sequence length="570" mass="65842">MKLQKVHFPIFILVLILTISSCKKESDLIEPKKNNTAYSNYLSIADKHFENQIYDSAFYYYNKSKLACNANENEKIIYSLLKMTVIQQIQGDYFGSETSVTEAIPFFTKTTNHYYKCAVYNNLGINYERLNEYDDAIYNYNQAIKFAEVELQKDILNNNIAVVYQGKNNHKEAENILSNLSKKKNILDNPENHARILDNLGYSYFKTGNPKALECINKSIEIRKKLNDDFGLTTSYLHLAELYADLNNNLANKYANLAYQKATKVNNIDDRLHSLQLLIKKSDGEKLKKTTLLYLKINDSIIKARQKAKNQFAKIKYDSKLDREENLKLKTQKAENALQLEKVKNRNLTLYIIIGLVLGSIYFLYYYLTTKGRREKTAAIYESETRISKKLHDELANDVYHTIVLAETKDLSTSENKEILLSNLDTIYTGTRNISRQNSTIDTGENFENELKEILSSYNGDKTNVIIKNNNDINWSKIQSEKKIAIYRVLQELLVNMKKHSQCTFVVIGFDENEKQIQIQYSDNGIGFSKKMNLKNGLKNVENRIHNIKGTITFESEPNKGLKVKISFPK</sequence>
<dbReference type="EMBL" id="JAJJMO010000001">
    <property type="protein sequence ID" value="MCC9071443.1"/>
    <property type="molecule type" value="Genomic_DNA"/>
</dbReference>
<dbReference type="InterPro" id="IPR011990">
    <property type="entry name" value="TPR-like_helical_dom_sf"/>
</dbReference>
<dbReference type="InterPro" id="IPR003594">
    <property type="entry name" value="HATPase_dom"/>
</dbReference>
<evidence type="ECO:0000256" key="1">
    <source>
        <dbReference type="ARBA" id="ARBA00000085"/>
    </source>
</evidence>
<feature type="repeat" description="TPR" evidence="6">
    <location>
        <begin position="117"/>
        <end position="150"/>
    </location>
</feature>
<evidence type="ECO:0000313" key="10">
    <source>
        <dbReference type="Proteomes" id="UP001430919"/>
    </source>
</evidence>
<evidence type="ECO:0000313" key="9">
    <source>
        <dbReference type="EMBL" id="MCC9071443.1"/>
    </source>
</evidence>
<keyword evidence="3" id="KW-0808">Transferase</keyword>
<evidence type="ECO:0000256" key="3">
    <source>
        <dbReference type="ARBA" id="ARBA00022679"/>
    </source>
</evidence>
<keyword evidence="7" id="KW-0812">Transmembrane</keyword>
<evidence type="ECO:0000256" key="6">
    <source>
        <dbReference type="PROSITE-ProRule" id="PRU00339"/>
    </source>
</evidence>
<feature type="domain" description="Histidine kinase/HSP90-like ATPase" evidence="8">
    <location>
        <begin position="483"/>
        <end position="569"/>
    </location>
</feature>